<dbReference type="KEGG" id="kso:CKSOR_00393"/>
<dbReference type="GO" id="GO:0003723">
    <property type="term" value="F:RNA binding"/>
    <property type="evidence" value="ECO:0007669"/>
    <property type="project" value="InterPro"/>
</dbReference>
<dbReference type="AlphaFoldDB" id="A0A3Q8EX12"/>
<dbReference type="InterPro" id="IPR032819">
    <property type="entry name" value="TruB_C"/>
</dbReference>
<dbReference type="SUPFAM" id="SSF55120">
    <property type="entry name" value="Pseudouridine synthase"/>
    <property type="match status" value="1"/>
</dbReference>
<dbReference type="Pfam" id="PF01509">
    <property type="entry name" value="TruB_N"/>
    <property type="match status" value="1"/>
</dbReference>
<dbReference type="NCBIfam" id="TIGR00431">
    <property type="entry name" value="TruB"/>
    <property type="match status" value="1"/>
</dbReference>
<comment type="catalytic activity">
    <reaction evidence="1 5">
        <text>uridine(55) in tRNA = pseudouridine(55) in tRNA</text>
        <dbReference type="Rhea" id="RHEA:42532"/>
        <dbReference type="Rhea" id="RHEA-COMP:10101"/>
        <dbReference type="Rhea" id="RHEA-COMP:10102"/>
        <dbReference type="ChEBI" id="CHEBI:65314"/>
        <dbReference type="ChEBI" id="CHEBI:65315"/>
        <dbReference type="EC" id="5.4.99.25"/>
    </reaction>
</comment>
<feature type="domain" description="tRNA pseudouridylate synthase B C-terminal" evidence="7">
    <location>
        <begin position="182"/>
        <end position="225"/>
    </location>
</feature>
<evidence type="ECO:0000259" key="6">
    <source>
        <dbReference type="Pfam" id="PF01509"/>
    </source>
</evidence>
<feature type="domain" description="Pseudouridine synthase II N-terminal" evidence="6">
    <location>
        <begin position="31"/>
        <end position="181"/>
    </location>
</feature>
<dbReference type="InterPro" id="IPR020103">
    <property type="entry name" value="PsdUridine_synth_cat_dom_sf"/>
</dbReference>
<dbReference type="OrthoDB" id="9802309at2"/>
<dbReference type="InterPro" id="IPR014780">
    <property type="entry name" value="tRNA_psdUridine_synth_TruB"/>
</dbReference>
<dbReference type="GO" id="GO:0031119">
    <property type="term" value="P:tRNA pseudouridine synthesis"/>
    <property type="evidence" value="ECO:0007669"/>
    <property type="project" value="UniProtKB-UniRule"/>
</dbReference>
<organism evidence="8 9">
    <name type="scientific">Candidatus Kinetoplastidibacterium kentomonadis</name>
    <dbReference type="NCBI Taxonomy" id="1576550"/>
    <lineage>
        <taxon>Bacteria</taxon>
        <taxon>Pseudomonadati</taxon>
        <taxon>Pseudomonadota</taxon>
        <taxon>Betaproteobacteria</taxon>
        <taxon>Candidatus Kinetoplastidibacterium</taxon>
    </lineage>
</organism>
<gene>
    <name evidence="5 8" type="primary">truB</name>
    <name evidence="8" type="ORF">CKSOR_00393</name>
</gene>
<reference evidence="8 9" key="1">
    <citation type="journal article" date="2018" name="Parasitology">
        <title>The reduced genome of Candidatus Kinetoplastibacterium sorsogonicusi, the endosymbiont of Kentomonas sorsogonicus (Trypanosomatidae): loss of the haem-synthesis pathway.</title>
        <authorList>
            <person name="Silva F.M."/>
            <person name="Kostygov A.Y."/>
            <person name="Spodareva V.V."/>
            <person name="Butenko A."/>
            <person name="Tossou R."/>
            <person name="Lukes J."/>
            <person name="Yurchenko V."/>
            <person name="Alves J.M.P."/>
        </authorList>
    </citation>
    <scope>NUCLEOTIDE SEQUENCE [LARGE SCALE GENOMIC DNA]</scope>
    <source>
        <strain evidence="8 9">MF-08</strain>
    </source>
</reference>
<dbReference type="CDD" id="cd02573">
    <property type="entry name" value="PseudoU_synth_EcTruB"/>
    <property type="match status" value="1"/>
</dbReference>
<dbReference type="RefSeq" id="WP_108673917.1">
    <property type="nucleotide sequence ID" value="NZ_CP025628.1"/>
</dbReference>
<dbReference type="InterPro" id="IPR002501">
    <property type="entry name" value="PsdUridine_synth_N"/>
</dbReference>
<comment type="similarity">
    <text evidence="2 5">Belongs to the pseudouridine synthase TruB family. Type 1 subfamily.</text>
</comment>
<evidence type="ECO:0000256" key="2">
    <source>
        <dbReference type="ARBA" id="ARBA00005642"/>
    </source>
</evidence>
<dbReference type="PANTHER" id="PTHR13767:SF2">
    <property type="entry name" value="PSEUDOURIDYLATE SYNTHASE TRUB1"/>
    <property type="match status" value="1"/>
</dbReference>
<evidence type="ECO:0000256" key="3">
    <source>
        <dbReference type="ARBA" id="ARBA00022694"/>
    </source>
</evidence>
<dbReference type="EC" id="5.4.99.25" evidence="5"/>
<comment type="function">
    <text evidence="5">Responsible for synthesis of pseudouridine from uracil-55 in the psi GC loop of transfer RNAs.</text>
</comment>
<evidence type="ECO:0000313" key="8">
    <source>
        <dbReference type="EMBL" id="AWD32510.1"/>
    </source>
</evidence>
<name>A0A3Q8EX12_9PROT</name>
<dbReference type="GO" id="GO:1990481">
    <property type="term" value="P:mRNA pseudouridine synthesis"/>
    <property type="evidence" value="ECO:0007669"/>
    <property type="project" value="TreeGrafter"/>
</dbReference>
<evidence type="ECO:0000313" key="9">
    <source>
        <dbReference type="Proteomes" id="UP000266796"/>
    </source>
</evidence>
<dbReference type="EMBL" id="CP025628">
    <property type="protein sequence ID" value="AWD32510.1"/>
    <property type="molecule type" value="Genomic_DNA"/>
</dbReference>
<dbReference type="GO" id="GO:0160148">
    <property type="term" value="F:tRNA pseudouridine(55) synthase activity"/>
    <property type="evidence" value="ECO:0007669"/>
    <property type="project" value="UniProtKB-EC"/>
</dbReference>
<accession>A0A3Q8EX12</accession>
<dbReference type="HAMAP" id="MF_01080">
    <property type="entry name" value="TruB_bact"/>
    <property type="match status" value="1"/>
</dbReference>
<dbReference type="Proteomes" id="UP000266796">
    <property type="component" value="Chromosome"/>
</dbReference>
<proteinExistence type="inferred from homology"/>
<evidence type="ECO:0000256" key="5">
    <source>
        <dbReference type="HAMAP-Rule" id="MF_01080"/>
    </source>
</evidence>
<keyword evidence="4 5" id="KW-0413">Isomerase</keyword>
<keyword evidence="3 5" id="KW-0819">tRNA processing</keyword>
<dbReference type="Gene3D" id="3.30.2350.10">
    <property type="entry name" value="Pseudouridine synthase"/>
    <property type="match status" value="1"/>
</dbReference>
<keyword evidence="9" id="KW-1185">Reference proteome</keyword>
<sequence length="241" mass="27267">MSNSLYNPINKILLLDKNINISSNNILQYVKKIVNAKKAGHTGTLDPFATGLLICCFDAATKISKYFLNSNKTYIATIQLGSETDTCDLTGKIIKFIDLENFVLNENLITDIISTFHGEIEQIPPMFSAIKKSGIPLYKYARKGINFEITPRKIFIYKILILNIQQYQITIEITCSKGTYIRALARDIGQKLGCFAHLLALRRTHIDHLSVNDAITLETLKKSLNPKEFLRNIDDILIINK</sequence>
<dbReference type="Pfam" id="PF16198">
    <property type="entry name" value="TruB_C_2"/>
    <property type="match status" value="1"/>
</dbReference>
<dbReference type="PANTHER" id="PTHR13767">
    <property type="entry name" value="TRNA-PSEUDOURIDINE SYNTHASE"/>
    <property type="match status" value="1"/>
</dbReference>
<protein>
    <recommendedName>
        <fullName evidence="5">tRNA pseudouridine synthase B</fullName>
        <ecNumber evidence="5">5.4.99.25</ecNumber>
    </recommendedName>
    <alternativeName>
        <fullName evidence="5">tRNA pseudouridine(55) synthase</fullName>
        <shortName evidence="5">Psi55 synthase</shortName>
    </alternativeName>
    <alternativeName>
        <fullName evidence="5">tRNA pseudouridylate synthase</fullName>
    </alternativeName>
    <alternativeName>
        <fullName evidence="5">tRNA-uridine isomerase</fullName>
    </alternativeName>
</protein>
<evidence type="ECO:0000259" key="7">
    <source>
        <dbReference type="Pfam" id="PF16198"/>
    </source>
</evidence>
<evidence type="ECO:0000256" key="4">
    <source>
        <dbReference type="ARBA" id="ARBA00023235"/>
    </source>
</evidence>
<feature type="active site" description="Nucleophile" evidence="5">
    <location>
        <position position="46"/>
    </location>
</feature>
<evidence type="ECO:0000256" key="1">
    <source>
        <dbReference type="ARBA" id="ARBA00000385"/>
    </source>
</evidence>